<keyword evidence="2" id="KW-0808">Transferase</keyword>
<organism evidence="2 3">
    <name type="scientific">Kribbella pittospori</name>
    <dbReference type="NCBI Taxonomy" id="722689"/>
    <lineage>
        <taxon>Bacteria</taxon>
        <taxon>Bacillati</taxon>
        <taxon>Actinomycetota</taxon>
        <taxon>Actinomycetes</taxon>
        <taxon>Propionibacteriales</taxon>
        <taxon>Kribbellaceae</taxon>
        <taxon>Kribbella</taxon>
    </lineage>
</organism>
<dbReference type="AlphaFoldDB" id="A0A4R0K9Q6"/>
<evidence type="ECO:0000313" key="3">
    <source>
        <dbReference type="Proteomes" id="UP000291144"/>
    </source>
</evidence>
<sequence>MVDVLHKVEPDRLPELLTLFHSAWWMSDRTLPDTECILRESDIVFALADPRLTGFARVLTDYTHIALILDVVVSPHHRTAGHGTTLMNAIVNHPRLQTVRSLELVCQPDLIPFYRRWGFTTEVGQSLLMRRTNDPRLTS</sequence>
<dbReference type="CDD" id="cd04301">
    <property type="entry name" value="NAT_SF"/>
    <property type="match status" value="1"/>
</dbReference>
<dbReference type="Gene3D" id="3.40.630.30">
    <property type="match status" value="1"/>
</dbReference>
<dbReference type="SUPFAM" id="SSF55729">
    <property type="entry name" value="Acyl-CoA N-acyltransferases (Nat)"/>
    <property type="match status" value="1"/>
</dbReference>
<proteinExistence type="predicted"/>
<comment type="caution">
    <text evidence="2">The sequence shown here is derived from an EMBL/GenBank/DDBJ whole genome shotgun (WGS) entry which is preliminary data.</text>
</comment>
<reference evidence="2 3" key="1">
    <citation type="submission" date="2019-02" db="EMBL/GenBank/DDBJ databases">
        <title>Kribbella capetownensis sp. nov. and Kribbella speibonae sp. nov., isolated from soil.</title>
        <authorList>
            <person name="Curtis S.M."/>
            <person name="Norton I."/>
            <person name="Everest G.J."/>
            <person name="Meyers P.R."/>
        </authorList>
    </citation>
    <scope>NUCLEOTIDE SEQUENCE [LARGE SCALE GENOMIC DNA]</scope>
    <source>
        <strain evidence="2 3">NRRL B-24813</strain>
    </source>
</reference>
<dbReference type="PANTHER" id="PTHR43233">
    <property type="entry name" value="FAMILY N-ACETYLTRANSFERASE, PUTATIVE (AFU_ORTHOLOGUE AFUA_6G03350)-RELATED"/>
    <property type="match status" value="1"/>
</dbReference>
<evidence type="ECO:0000259" key="1">
    <source>
        <dbReference type="PROSITE" id="PS51186"/>
    </source>
</evidence>
<dbReference type="PANTHER" id="PTHR43233:SF1">
    <property type="entry name" value="FAMILY N-ACETYLTRANSFERASE, PUTATIVE (AFU_ORTHOLOGUE AFUA_6G03350)-RELATED"/>
    <property type="match status" value="1"/>
</dbReference>
<dbReference type="GO" id="GO:0016747">
    <property type="term" value="F:acyltransferase activity, transferring groups other than amino-acyl groups"/>
    <property type="evidence" value="ECO:0007669"/>
    <property type="project" value="InterPro"/>
</dbReference>
<dbReference type="InterPro" id="IPR000182">
    <property type="entry name" value="GNAT_dom"/>
</dbReference>
<name>A0A4R0K9Q6_9ACTN</name>
<dbReference type="Pfam" id="PF00583">
    <property type="entry name" value="Acetyltransf_1"/>
    <property type="match status" value="1"/>
</dbReference>
<keyword evidence="3" id="KW-1185">Reference proteome</keyword>
<dbReference type="PROSITE" id="PS51186">
    <property type="entry name" value="GNAT"/>
    <property type="match status" value="1"/>
</dbReference>
<feature type="domain" description="N-acetyltransferase" evidence="1">
    <location>
        <begin position="3"/>
        <end position="134"/>
    </location>
</feature>
<dbReference type="InterPro" id="IPR016181">
    <property type="entry name" value="Acyl_CoA_acyltransferase"/>
</dbReference>
<evidence type="ECO:0000313" key="2">
    <source>
        <dbReference type="EMBL" id="TCC56449.1"/>
    </source>
</evidence>
<dbReference type="InterPro" id="IPR053144">
    <property type="entry name" value="Acetyltransferase_Butenolide"/>
</dbReference>
<gene>
    <name evidence="2" type="ORF">E0H73_32730</name>
</gene>
<dbReference type="EMBL" id="SJKB01000012">
    <property type="protein sequence ID" value="TCC56449.1"/>
    <property type="molecule type" value="Genomic_DNA"/>
</dbReference>
<accession>A0A4R0K9Q6</accession>
<protein>
    <submittedName>
        <fullName evidence="2">N-acetyltransferase</fullName>
    </submittedName>
</protein>
<dbReference type="RefSeq" id="WP_165555910.1">
    <property type="nucleotide sequence ID" value="NZ_SJKB01000012.1"/>
</dbReference>
<dbReference type="Proteomes" id="UP000291144">
    <property type="component" value="Unassembled WGS sequence"/>
</dbReference>